<dbReference type="Proteomes" id="UP000829398">
    <property type="component" value="Chromosome 4"/>
</dbReference>
<sequence>MIYKGSDAGSLDTCLPLIDIPTIDFVLLTSPESSAQELEKLRSVLSSWGCFQVSSLPLNFFDKILIRTSNTHCLNFFEFQAINHGIEPAFLDKVKAVGRQFFALPAEEKNKYARDIAIGFEGYANHIINGEEQAFDWIDRLYLITGPEDRKQLKFWPENPESFRKILEEYNAKMVKLNEFLLKAIGLALNLEENCFLDMYGEEATMIAVYNLYPPCPRPDLAIGLKPHADGTAFTYLLQDKEVEGLQVLKDNQWYRVPVIPEAFVINVGDQIEIMSNGIFKSPIHRVVTDSERGRMSLAVFCLPNPNQEVGPVNGVVNEARPRLYKTVKDYTSIFYSYFEKGTRPIESAKI</sequence>
<evidence type="ECO:0000313" key="2">
    <source>
        <dbReference type="Proteomes" id="UP000829398"/>
    </source>
</evidence>
<evidence type="ECO:0000313" key="1">
    <source>
        <dbReference type="EMBL" id="KAH9772206.1"/>
    </source>
</evidence>
<gene>
    <name evidence="1" type="ORF">KPL71_012953</name>
</gene>
<proteinExistence type="predicted"/>
<keyword evidence="2" id="KW-1185">Reference proteome</keyword>
<keyword evidence="1" id="KW-0223">Dioxygenase</keyword>
<name>A0ACB8LFT9_CITSI</name>
<dbReference type="EMBL" id="CM039173">
    <property type="protein sequence ID" value="KAH9772206.1"/>
    <property type="molecule type" value="Genomic_DNA"/>
</dbReference>
<keyword evidence="1" id="KW-0560">Oxidoreductase</keyword>
<reference evidence="2" key="1">
    <citation type="journal article" date="2023" name="Hortic. Res.">
        <title>A chromosome-level phased genome enabling allele-level studies in sweet orange: a case study on citrus Huanglongbing tolerance.</title>
        <authorList>
            <person name="Wu B."/>
            <person name="Yu Q."/>
            <person name="Deng Z."/>
            <person name="Duan Y."/>
            <person name="Luo F."/>
            <person name="Gmitter F. Jr."/>
        </authorList>
    </citation>
    <scope>NUCLEOTIDE SEQUENCE [LARGE SCALE GENOMIC DNA]</scope>
    <source>
        <strain evidence="2">cv. Valencia</strain>
    </source>
</reference>
<organism evidence="1 2">
    <name type="scientific">Citrus sinensis</name>
    <name type="common">Sweet orange</name>
    <name type="synonym">Citrus aurantium var. sinensis</name>
    <dbReference type="NCBI Taxonomy" id="2711"/>
    <lineage>
        <taxon>Eukaryota</taxon>
        <taxon>Viridiplantae</taxon>
        <taxon>Streptophyta</taxon>
        <taxon>Embryophyta</taxon>
        <taxon>Tracheophyta</taxon>
        <taxon>Spermatophyta</taxon>
        <taxon>Magnoliopsida</taxon>
        <taxon>eudicotyledons</taxon>
        <taxon>Gunneridae</taxon>
        <taxon>Pentapetalae</taxon>
        <taxon>rosids</taxon>
        <taxon>malvids</taxon>
        <taxon>Sapindales</taxon>
        <taxon>Rutaceae</taxon>
        <taxon>Aurantioideae</taxon>
        <taxon>Citrus</taxon>
    </lineage>
</organism>
<protein>
    <submittedName>
        <fullName evidence="1">Fe2OG dioxygenase domain-containing protein</fullName>
    </submittedName>
</protein>
<comment type="caution">
    <text evidence="1">The sequence shown here is derived from an EMBL/GenBank/DDBJ whole genome shotgun (WGS) entry which is preliminary data.</text>
</comment>
<accession>A0ACB8LFT9</accession>